<keyword evidence="6 8" id="KW-0342">GTP-binding</keyword>
<evidence type="ECO:0000256" key="8">
    <source>
        <dbReference type="HAMAP-Rule" id="MF_00195"/>
    </source>
</evidence>
<evidence type="ECO:0000256" key="3">
    <source>
        <dbReference type="ARBA" id="ARBA00022517"/>
    </source>
</evidence>
<dbReference type="CDD" id="cd01895">
    <property type="entry name" value="EngA2"/>
    <property type="match status" value="1"/>
</dbReference>
<comment type="similarity">
    <text evidence="1 8 9 10">Belongs to the TRAFAC class TrmE-Era-EngA-EngB-Septin-like GTPase superfamily. EngA (Der) GTPase family.</text>
</comment>
<dbReference type="FunFam" id="3.40.50.300:FF:000494">
    <property type="entry name" value="tRNA modification GTPase MnmE"/>
    <property type="match status" value="1"/>
</dbReference>
<keyword evidence="13" id="KW-1185">Reference proteome</keyword>
<evidence type="ECO:0000313" key="13">
    <source>
        <dbReference type="Proteomes" id="UP000196005"/>
    </source>
</evidence>
<reference evidence="13" key="1">
    <citation type="submission" date="2017-05" db="EMBL/GenBank/DDBJ databases">
        <title>Dechlorination kinetics govern the competition between two new strains of the genus Sulfurospirillum.</title>
        <authorList>
            <person name="Buttet G.F."/>
            <person name="Murray A.M."/>
            <person name="Goris T."/>
            <person name="Burion M."/>
            <person name="Lin B."/>
            <person name="Rolle M."/>
            <person name="Maillard J."/>
        </authorList>
    </citation>
    <scope>NUCLEOTIDE SEQUENCE [LARGE SCALE GENOMIC DNA]</scope>
    <source>
        <strain evidence="13">SL2-1</strain>
    </source>
</reference>
<dbReference type="PIRSF" id="PIRSF006485">
    <property type="entry name" value="GTP-binding_EngA"/>
    <property type="match status" value="1"/>
</dbReference>
<feature type="domain" description="EngA-type G" evidence="11">
    <location>
        <begin position="216"/>
        <end position="387"/>
    </location>
</feature>
<comment type="function">
    <text evidence="8 10">GTPase that plays an essential role in the late steps of ribosome biogenesis.</text>
</comment>
<feature type="binding site" evidence="8">
    <location>
        <begin position="55"/>
        <end position="59"/>
    </location>
    <ligand>
        <name>GTP</name>
        <dbReference type="ChEBI" id="CHEBI:37565"/>
        <label>1</label>
    </ligand>
</feature>
<dbReference type="Pfam" id="PF01926">
    <property type="entry name" value="MMR_HSR1"/>
    <property type="match status" value="2"/>
</dbReference>
<evidence type="ECO:0000256" key="2">
    <source>
        <dbReference type="ARBA" id="ARBA00020953"/>
    </source>
</evidence>
<dbReference type="CDD" id="cd01894">
    <property type="entry name" value="EngA1"/>
    <property type="match status" value="1"/>
</dbReference>
<evidence type="ECO:0000313" key="12">
    <source>
        <dbReference type="EMBL" id="ARU49427.1"/>
    </source>
</evidence>
<dbReference type="GO" id="GO:0043022">
    <property type="term" value="F:ribosome binding"/>
    <property type="evidence" value="ECO:0007669"/>
    <property type="project" value="TreeGrafter"/>
</dbReference>
<dbReference type="Gene3D" id="3.30.300.20">
    <property type="match status" value="1"/>
</dbReference>
<dbReference type="OrthoDB" id="9805918at2"/>
<proteinExistence type="inferred from homology"/>
<dbReference type="InterPro" id="IPR031166">
    <property type="entry name" value="G_ENGA"/>
</dbReference>
<evidence type="ECO:0000256" key="7">
    <source>
        <dbReference type="ARBA" id="ARBA00032345"/>
    </source>
</evidence>
<dbReference type="PROSITE" id="PS51712">
    <property type="entry name" value="G_ENGA"/>
    <property type="match status" value="1"/>
</dbReference>
<comment type="subunit">
    <text evidence="8">Associates with the 50S ribosomal subunit.</text>
</comment>
<dbReference type="HAMAP" id="MF_00195">
    <property type="entry name" value="GTPase_Der"/>
    <property type="match status" value="1"/>
</dbReference>
<gene>
    <name evidence="8" type="primary">der</name>
    <name evidence="12" type="ORF">Sdiek1_2276</name>
</gene>
<sequence>MKKIAIIGLPNVGKSSLFNRIAKQRIAITSDFSGTTRDIKTHQVHITEKPCLLLDTGGLDKSTELFENVHNMSMEASKKADIIIMVVDGKMLPSDEEKKIFYALQARKKPIALVINKIDNDKEMERAWEFDEFGAEHVFPISVSHNRGVSALLEWIGELLPAAEGTTLPLVNEEDDTFEEEDDTEEDVWDDEEAFEEEDEEIIAENIVEEVETNQINVAIIGRVNVGKSSLLNALVGKQRAVVSSVAGTTIDPVDESIEYEDKVINFVDTAGLRRRGKIEGIEKFALMRTKEMLERANIALLVLDTSEPFLELDERIAGLVEENHLACIIVLNKWDNPLADFEKITTEVRDRFKFLSYAPLITVSAKSKQRVAKIKDMILSVYANYSQHIPTRQLNEVIRNATIKHQIPSDHSKVVKIYFATQYLTKPPRIALVMNKPRSLHFSYKRYLANKLRENFNLEGSPILLYPRAKGERDNEQEENGAES</sequence>
<evidence type="ECO:0000256" key="5">
    <source>
        <dbReference type="ARBA" id="ARBA00022741"/>
    </source>
</evidence>
<keyword evidence="4 10" id="KW-0677">Repeat</keyword>
<feature type="binding site" evidence="8">
    <location>
        <begin position="8"/>
        <end position="15"/>
    </location>
    <ligand>
        <name>GTP</name>
        <dbReference type="ChEBI" id="CHEBI:37565"/>
        <label>1</label>
    </ligand>
</feature>
<dbReference type="NCBIfam" id="TIGR03594">
    <property type="entry name" value="GTPase_EngA"/>
    <property type="match status" value="1"/>
</dbReference>
<dbReference type="InterPro" id="IPR027417">
    <property type="entry name" value="P-loop_NTPase"/>
</dbReference>
<feature type="binding site" evidence="8">
    <location>
        <begin position="116"/>
        <end position="119"/>
    </location>
    <ligand>
        <name>GTP</name>
        <dbReference type="ChEBI" id="CHEBI:37565"/>
        <label>1</label>
    </ligand>
</feature>
<dbReference type="SUPFAM" id="SSF52540">
    <property type="entry name" value="P-loop containing nucleoside triphosphate hydrolases"/>
    <property type="match status" value="2"/>
</dbReference>
<dbReference type="GO" id="GO:0042254">
    <property type="term" value="P:ribosome biogenesis"/>
    <property type="evidence" value="ECO:0007669"/>
    <property type="project" value="UniProtKB-KW"/>
</dbReference>
<dbReference type="PRINTS" id="PR00326">
    <property type="entry name" value="GTP1OBG"/>
</dbReference>
<dbReference type="RefSeq" id="WP_087439186.1">
    <property type="nucleotide sequence ID" value="NZ_CP021416.1"/>
</dbReference>
<organism evidence="12 13">
    <name type="scientific">Sulfurospirillum diekertiae</name>
    <dbReference type="NCBI Taxonomy" id="1854492"/>
    <lineage>
        <taxon>Bacteria</taxon>
        <taxon>Pseudomonadati</taxon>
        <taxon>Campylobacterota</taxon>
        <taxon>Epsilonproteobacteria</taxon>
        <taxon>Campylobacterales</taxon>
        <taxon>Sulfurospirillaceae</taxon>
        <taxon>Sulfurospirillum</taxon>
    </lineage>
</organism>
<accession>A0A1Y0HMR4</accession>
<evidence type="ECO:0000256" key="9">
    <source>
        <dbReference type="PROSITE-ProRule" id="PRU01049"/>
    </source>
</evidence>
<protein>
    <recommendedName>
        <fullName evidence="2 8">GTPase Der</fullName>
    </recommendedName>
    <alternativeName>
        <fullName evidence="7 8">GTP-binding protein EngA</fullName>
    </alternativeName>
</protein>
<dbReference type="InterPro" id="IPR016484">
    <property type="entry name" value="GTPase_Der"/>
</dbReference>
<evidence type="ECO:0000256" key="10">
    <source>
        <dbReference type="RuleBase" id="RU004481"/>
    </source>
</evidence>
<evidence type="ECO:0000256" key="4">
    <source>
        <dbReference type="ARBA" id="ARBA00022737"/>
    </source>
</evidence>
<dbReference type="NCBIfam" id="TIGR00231">
    <property type="entry name" value="small_GTP"/>
    <property type="match status" value="2"/>
</dbReference>
<dbReference type="Proteomes" id="UP000196005">
    <property type="component" value="Chromosome"/>
</dbReference>
<dbReference type="EMBL" id="CP021416">
    <property type="protein sequence ID" value="ARU49427.1"/>
    <property type="molecule type" value="Genomic_DNA"/>
</dbReference>
<dbReference type="AlphaFoldDB" id="A0A1Y0HMR4"/>
<evidence type="ECO:0000256" key="1">
    <source>
        <dbReference type="ARBA" id="ARBA00008279"/>
    </source>
</evidence>
<dbReference type="InterPro" id="IPR015946">
    <property type="entry name" value="KH_dom-like_a/b"/>
</dbReference>
<dbReference type="PANTHER" id="PTHR43834:SF6">
    <property type="entry name" value="GTPASE DER"/>
    <property type="match status" value="1"/>
</dbReference>
<name>A0A1Y0HMR4_9BACT</name>
<evidence type="ECO:0000256" key="6">
    <source>
        <dbReference type="ARBA" id="ARBA00023134"/>
    </source>
</evidence>
<dbReference type="FunFam" id="3.30.300.20:FF:000004">
    <property type="entry name" value="GTPase Der"/>
    <property type="match status" value="1"/>
</dbReference>
<feature type="binding site" evidence="8">
    <location>
        <begin position="222"/>
        <end position="229"/>
    </location>
    <ligand>
        <name>GTP</name>
        <dbReference type="ChEBI" id="CHEBI:37565"/>
        <label>2</label>
    </ligand>
</feature>
<dbReference type="Gene3D" id="3.40.50.300">
    <property type="entry name" value="P-loop containing nucleotide triphosphate hydrolases"/>
    <property type="match status" value="2"/>
</dbReference>
<dbReference type="PANTHER" id="PTHR43834">
    <property type="entry name" value="GTPASE DER"/>
    <property type="match status" value="1"/>
</dbReference>
<dbReference type="Pfam" id="PF14714">
    <property type="entry name" value="KH_dom-like"/>
    <property type="match status" value="1"/>
</dbReference>
<keyword evidence="5 8" id="KW-0547">Nucleotide-binding</keyword>
<dbReference type="InterPro" id="IPR032859">
    <property type="entry name" value="KH_dom-like"/>
</dbReference>
<evidence type="ECO:0000259" key="11">
    <source>
        <dbReference type="PROSITE" id="PS51712"/>
    </source>
</evidence>
<dbReference type="GO" id="GO:0005525">
    <property type="term" value="F:GTP binding"/>
    <property type="evidence" value="ECO:0007669"/>
    <property type="project" value="UniProtKB-UniRule"/>
</dbReference>
<feature type="binding site" evidence="8">
    <location>
        <begin position="333"/>
        <end position="336"/>
    </location>
    <ligand>
        <name>GTP</name>
        <dbReference type="ChEBI" id="CHEBI:37565"/>
        <label>2</label>
    </ligand>
</feature>
<keyword evidence="3 8" id="KW-0690">Ribosome biogenesis</keyword>
<feature type="binding site" evidence="8">
    <location>
        <begin position="269"/>
        <end position="273"/>
    </location>
    <ligand>
        <name>GTP</name>
        <dbReference type="ChEBI" id="CHEBI:37565"/>
        <label>2</label>
    </ligand>
</feature>
<dbReference type="InterPro" id="IPR006073">
    <property type="entry name" value="GTP-bd"/>
</dbReference>
<dbReference type="InterPro" id="IPR005225">
    <property type="entry name" value="Small_GTP-bd"/>
</dbReference>
<dbReference type="KEGG" id="suls:Sdiek1_2276"/>